<keyword evidence="3" id="KW-0489">Methyltransferase</keyword>
<dbReference type="RefSeq" id="WP_192623157.1">
    <property type="nucleotide sequence ID" value="NZ_JADBGG010000006.1"/>
</dbReference>
<dbReference type="SUPFAM" id="SSF53335">
    <property type="entry name" value="S-adenosyl-L-methionine-dependent methyltransferases"/>
    <property type="match status" value="1"/>
</dbReference>
<keyword evidence="1" id="KW-0175">Coiled coil</keyword>
<dbReference type="CDD" id="cd02440">
    <property type="entry name" value="AdoMet_MTases"/>
    <property type="match status" value="1"/>
</dbReference>
<dbReference type="GO" id="GO:0032259">
    <property type="term" value="P:methylation"/>
    <property type="evidence" value="ECO:0007669"/>
    <property type="project" value="UniProtKB-KW"/>
</dbReference>
<dbReference type="InterPro" id="IPR013216">
    <property type="entry name" value="Methyltransf_11"/>
</dbReference>
<proteinExistence type="predicted"/>
<dbReference type="Gene3D" id="3.40.50.150">
    <property type="entry name" value="Vaccinia Virus protein VP39"/>
    <property type="match status" value="1"/>
</dbReference>
<dbReference type="Pfam" id="PF08241">
    <property type="entry name" value="Methyltransf_11"/>
    <property type="match status" value="1"/>
</dbReference>
<gene>
    <name evidence="3" type="ORF">H4684_001211</name>
</gene>
<dbReference type="PANTHER" id="PTHR43464">
    <property type="entry name" value="METHYLTRANSFERASE"/>
    <property type="match status" value="1"/>
</dbReference>
<feature type="coiled-coil region" evidence="1">
    <location>
        <begin position="450"/>
        <end position="477"/>
    </location>
</feature>
<comment type="caution">
    <text evidence="3">The sequence shown here is derived from an EMBL/GenBank/DDBJ whole genome shotgun (WGS) entry which is preliminary data.</text>
</comment>
<feature type="domain" description="Methyltransferase type 11" evidence="2">
    <location>
        <begin position="39"/>
        <end position="132"/>
    </location>
</feature>
<reference evidence="3 4" key="1">
    <citation type="submission" date="2020-10" db="EMBL/GenBank/DDBJ databases">
        <title>Genomic Encyclopedia of Type Strains, Phase IV (KMG-IV): sequencing the most valuable type-strain genomes for metagenomic binning, comparative biology and taxonomic classification.</title>
        <authorList>
            <person name="Goeker M."/>
        </authorList>
    </citation>
    <scope>NUCLEOTIDE SEQUENCE [LARGE SCALE GENOMIC DNA]</scope>
    <source>
        <strain evidence="3 4">DSM 4194</strain>
    </source>
</reference>
<evidence type="ECO:0000256" key="1">
    <source>
        <dbReference type="SAM" id="Coils"/>
    </source>
</evidence>
<name>A0ABR9H1K2_9BACT</name>
<sequence>MTLVFDGERYVPEIGGFIHAEHMHRYRIAQILTTGKDVLDVACGEGYGSNLLAADALSVTGIDISAKALDNAQLTYSRDNLCFIQGNCAELPCKSSSFDVVASFETIEHHDQHEEMLHELRRVLRPDGVLLISSPNRPEYNRSLSEPNPYHVKELDFNEFAVLLQSHFQNVVFYAHRVLNASCIAPLDDCARFFRHFDISGGGAFDIPRPVYYLAVASNGPLPDLGASVYEVQTMDLLSQRNGVSEARLYISEIVDEELQAYSESRGAAVLYPVSGQRQVLRLPMPADLNPLACIRLDPANRPMAMWIHGLALEKVDGSELWRWNGDARTCVNIGGLSIRNEADGLLLLCLNDDPQFDLDLPGDVLARMPANACLVIDVTPQPLTDVIAEVLRKNDRLIADLRADLSKREPLKSLPLSAVPDTPTLHLANDIEMISSMLKNTLDRRDQTIARQAMQLKQMREQLLRAEAQLDLLKDVMLGGPDDQL</sequence>
<dbReference type="PANTHER" id="PTHR43464:SF83">
    <property type="entry name" value="MALONYL-[ACYL-CARRIER PROTEIN] O-METHYLTRANSFERASE"/>
    <property type="match status" value="1"/>
</dbReference>
<dbReference type="Proteomes" id="UP000639010">
    <property type="component" value="Unassembled WGS sequence"/>
</dbReference>
<dbReference type="EMBL" id="JADBGG010000006">
    <property type="protein sequence ID" value="MBE1424579.1"/>
    <property type="molecule type" value="Genomic_DNA"/>
</dbReference>
<dbReference type="InterPro" id="IPR029063">
    <property type="entry name" value="SAM-dependent_MTases_sf"/>
</dbReference>
<evidence type="ECO:0000313" key="4">
    <source>
        <dbReference type="Proteomes" id="UP000639010"/>
    </source>
</evidence>
<dbReference type="GO" id="GO:0008168">
    <property type="term" value="F:methyltransferase activity"/>
    <property type="evidence" value="ECO:0007669"/>
    <property type="project" value="UniProtKB-KW"/>
</dbReference>
<keyword evidence="3" id="KW-0808">Transferase</keyword>
<organism evidence="3 4">
    <name type="scientific">Desulfomicrobium macestii</name>
    <dbReference type="NCBI Taxonomy" id="90731"/>
    <lineage>
        <taxon>Bacteria</taxon>
        <taxon>Pseudomonadati</taxon>
        <taxon>Thermodesulfobacteriota</taxon>
        <taxon>Desulfovibrionia</taxon>
        <taxon>Desulfovibrionales</taxon>
        <taxon>Desulfomicrobiaceae</taxon>
        <taxon>Desulfomicrobium</taxon>
    </lineage>
</organism>
<evidence type="ECO:0000259" key="2">
    <source>
        <dbReference type="Pfam" id="PF08241"/>
    </source>
</evidence>
<keyword evidence="4" id="KW-1185">Reference proteome</keyword>
<accession>A0ABR9H1K2</accession>
<protein>
    <submittedName>
        <fullName evidence="3">SAM-dependent methyltransferase</fullName>
    </submittedName>
</protein>
<evidence type="ECO:0000313" key="3">
    <source>
        <dbReference type="EMBL" id="MBE1424579.1"/>
    </source>
</evidence>